<dbReference type="Proteomes" id="UP000563523">
    <property type="component" value="Unassembled WGS sequence"/>
</dbReference>
<evidence type="ECO:0000313" key="2">
    <source>
        <dbReference type="EMBL" id="NVY95792.1"/>
    </source>
</evidence>
<dbReference type="GO" id="GO:0006950">
    <property type="term" value="P:response to stress"/>
    <property type="evidence" value="ECO:0007669"/>
    <property type="project" value="TreeGrafter"/>
</dbReference>
<dbReference type="PROSITE" id="PS50995">
    <property type="entry name" value="HTH_MARR_2"/>
    <property type="match status" value="1"/>
</dbReference>
<keyword evidence="3" id="KW-1185">Reference proteome</keyword>
<dbReference type="Gene3D" id="1.10.10.10">
    <property type="entry name" value="Winged helix-like DNA-binding domain superfamily/Winged helix DNA-binding domain"/>
    <property type="match status" value="1"/>
</dbReference>
<accession>A0A850R5B5</accession>
<evidence type="ECO:0000313" key="3">
    <source>
        <dbReference type="Proteomes" id="UP000563523"/>
    </source>
</evidence>
<feature type="domain" description="HTH marR-type" evidence="1">
    <location>
        <begin position="1"/>
        <end position="139"/>
    </location>
</feature>
<gene>
    <name evidence="2" type="ORF">HU830_01020</name>
</gene>
<dbReference type="AlphaFoldDB" id="A0A850R5B5"/>
<dbReference type="PRINTS" id="PR00598">
    <property type="entry name" value="HTHMARR"/>
</dbReference>
<comment type="caution">
    <text evidence="2">The sequence shown here is derived from an EMBL/GenBank/DDBJ whole genome shotgun (WGS) entry which is preliminary data.</text>
</comment>
<dbReference type="RefSeq" id="WP_176941962.1">
    <property type="nucleotide sequence ID" value="NZ_JABZEC010000001.1"/>
</dbReference>
<dbReference type="PANTHER" id="PTHR33164">
    <property type="entry name" value="TRANSCRIPTIONAL REGULATOR, MARR FAMILY"/>
    <property type="match status" value="1"/>
</dbReference>
<organism evidence="2 3">
    <name type="scientific">Bombilactobacillus apium</name>
    <dbReference type="NCBI Taxonomy" id="2675299"/>
    <lineage>
        <taxon>Bacteria</taxon>
        <taxon>Bacillati</taxon>
        <taxon>Bacillota</taxon>
        <taxon>Bacilli</taxon>
        <taxon>Lactobacillales</taxon>
        <taxon>Lactobacillaceae</taxon>
        <taxon>Bombilactobacillus</taxon>
    </lineage>
</organism>
<dbReference type="PANTHER" id="PTHR33164:SF43">
    <property type="entry name" value="HTH-TYPE TRANSCRIPTIONAL REPRESSOR YETL"/>
    <property type="match status" value="1"/>
</dbReference>
<dbReference type="Pfam" id="PF01047">
    <property type="entry name" value="MarR"/>
    <property type="match status" value="1"/>
</dbReference>
<dbReference type="GO" id="GO:0003700">
    <property type="term" value="F:DNA-binding transcription factor activity"/>
    <property type="evidence" value="ECO:0007669"/>
    <property type="project" value="InterPro"/>
</dbReference>
<dbReference type="EMBL" id="JABZEC010000001">
    <property type="protein sequence ID" value="NVY95792.1"/>
    <property type="molecule type" value="Genomic_DNA"/>
</dbReference>
<dbReference type="InterPro" id="IPR039422">
    <property type="entry name" value="MarR/SlyA-like"/>
</dbReference>
<dbReference type="InterPro" id="IPR000835">
    <property type="entry name" value="HTH_MarR-typ"/>
</dbReference>
<evidence type="ECO:0000259" key="1">
    <source>
        <dbReference type="PROSITE" id="PS50995"/>
    </source>
</evidence>
<dbReference type="InterPro" id="IPR036390">
    <property type="entry name" value="WH_DNA-bd_sf"/>
</dbReference>
<proteinExistence type="predicted"/>
<dbReference type="InterPro" id="IPR036388">
    <property type="entry name" value="WH-like_DNA-bd_sf"/>
</dbReference>
<protein>
    <submittedName>
        <fullName evidence="2">MarR family transcriptional regulator</fullName>
    </submittedName>
</protein>
<dbReference type="SUPFAM" id="SSF46785">
    <property type="entry name" value="Winged helix' DNA-binding domain"/>
    <property type="match status" value="1"/>
</dbReference>
<sequence length="146" mass="16741">MVLPKKQINQIRDFNRQYTQALGVLDKRLLGPTLNWTEARVLLEIKLNHCPTPLALARLLDLDKSYTSRIIKKLVQKQLVSKTASTQDLRSVTLTLTAKGDEVARDLDQKSQEQIRWLLRNLNAAEQEEFYTGIRKLAQLLTKGKS</sequence>
<reference evidence="2 3" key="1">
    <citation type="submission" date="2020-06" db="EMBL/GenBank/DDBJ databases">
        <authorList>
            <person name="Kang J."/>
        </authorList>
    </citation>
    <scope>NUCLEOTIDE SEQUENCE [LARGE SCALE GENOMIC DNA]</scope>
    <source>
        <strain evidence="2 3">DCY120</strain>
    </source>
</reference>
<name>A0A850R5B5_9LACO</name>
<dbReference type="SMART" id="SM00347">
    <property type="entry name" value="HTH_MARR"/>
    <property type="match status" value="1"/>
</dbReference>